<keyword evidence="9 11" id="KW-0472">Membrane</keyword>
<organism evidence="12 13">
    <name type="scientific">Phakopsora pachyrhizi</name>
    <name type="common">Asian soybean rust disease fungus</name>
    <dbReference type="NCBI Taxonomy" id="170000"/>
    <lineage>
        <taxon>Eukaryota</taxon>
        <taxon>Fungi</taxon>
        <taxon>Dikarya</taxon>
        <taxon>Basidiomycota</taxon>
        <taxon>Pucciniomycotina</taxon>
        <taxon>Pucciniomycetes</taxon>
        <taxon>Pucciniales</taxon>
        <taxon>Phakopsoraceae</taxon>
        <taxon>Phakopsora</taxon>
    </lineage>
</organism>
<dbReference type="AlphaFoldDB" id="A0AAV0AZT5"/>
<dbReference type="Proteomes" id="UP001153365">
    <property type="component" value="Unassembled WGS sequence"/>
</dbReference>
<evidence type="ECO:0000313" key="12">
    <source>
        <dbReference type="EMBL" id="CAH7675922.1"/>
    </source>
</evidence>
<dbReference type="GO" id="GO:0005789">
    <property type="term" value="C:endoplasmic reticulum membrane"/>
    <property type="evidence" value="ECO:0007669"/>
    <property type="project" value="UniProtKB-SubCell"/>
</dbReference>
<keyword evidence="13" id="KW-1185">Reference proteome</keyword>
<evidence type="ECO:0000256" key="4">
    <source>
        <dbReference type="ARBA" id="ARBA00022676"/>
    </source>
</evidence>
<keyword evidence="5" id="KW-0808">Transferase</keyword>
<feature type="transmembrane region" description="Helical" evidence="11">
    <location>
        <begin position="363"/>
        <end position="382"/>
    </location>
</feature>
<keyword evidence="8 11" id="KW-1133">Transmembrane helix</keyword>
<proteinExistence type="inferred from homology"/>
<keyword evidence="4 11" id="KW-0328">Glycosyltransferase</keyword>
<feature type="transmembrane region" description="Helical" evidence="11">
    <location>
        <begin position="135"/>
        <end position="155"/>
    </location>
</feature>
<feature type="transmembrane region" description="Helical" evidence="11">
    <location>
        <begin position="276"/>
        <end position="300"/>
    </location>
</feature>
<keyword evidence="3" id="KW-0337">GPI-anchor biosynthesis</keyword>
<comment type="pathway">
    <text evidence="2">Glycolipid biosynthesis; glycosylphosphatidylinositol-anchor biosynthesis.</text>
</comment>
<dbReference type="InterPro" id="IPR005599">
    <property type="entry name" value="GPI_mannosylTrfase"/>
</dbReference>
<dbReference type="PANTHER" id="PTHR22760:SF3">
    <property type="entry name" value="GPI MANNOSYLTRANSFERASE 4"/>
    <property type="match status" value="1"/>
</dbReference>
<evidence type="ECO:0000256" key="5">
    <source>
        <dbReference type="ARBA" id="ARBA00022679"/>
    </source>
</evidence>
<evidence type="ECO:0000256" key="2">
    <source>
        <dbReference type="ARBA" id="ARBA00004687"/>
    </source>
</evidence>
<evidence type="ECO:0000256" key="10">
    <source>
        <dbReference type="ARBA" id="ARBA00038466"/>
    </source>
</evidence>
<evidence type="ECO:0000313" key="13">
    <source>
        <dbReference type="Proteomes" id="UP001153365"/>
    </source>
</evidence>
<evidence type="ECO:0000256" key="6">
    <source>
        <dbReference type="ARBA" id="ARBA00022692"/>
    </source>
</evidence>
<comment type="caution">
    <text evidence="12">The sequence shown here is derived from an EMBL/GenBank/DDBJ whole genome shotgun (WGS) entry which is preliminary data.</text>
</comment>
<sequence length="510" mass="57910">MSRPAVKPSLCYLVLVLIRLIILLTSTSFIHPDEHFQNTEIAISDVFGLINVTRSWEWSKPDISDANSQAFGGHAVRSIVPIYATSHLGLKLLKFFSELGVLNLSTRNLVTAPRLVLFLLSILLELLIFRVTRSFTAVLLLASSLSNLLFASRTFSNSLEYILLSSSILLSTRLYSGRFKLFSLVVWTFINIFAIWVRVSFLAFSIPIILGLSFSLIIKSYRYFTTAVIVSTLTVAVLVTVDSIYFGHWPSITPLRLLIYNLDRRNLAIHGTHPRWLHLLANGPIIFGPALWILGLGYILKHLKSIHRKTTIVQLSMVTFLSGTLLLSTQPHQEPRFLLPLALPLSIMVAKIINKMKPKFKKIFWSIHISYSIISVILFGYLHQGGLQPSLSRLNPELDLCISWITFDVPSTLIESGHMKVKNLRGATRDEFLKELHVFNERNIKNVWLLAPQWAIEEDIEKDLLELKWKSQTIHLDLDRLDSILKAGYSKSGMGIWKVNLNKLNSTRDI</sequence>
<comment type="similarity">
    <text evidence="10">Belongs to the glycosyltransferase 22 family. PIGZ subfamily.</text>
</comment>
<feature type="transmembrane region" description="Helical" evidence="11">
    <location>
        <begin position="184"/>
        <end position="212"/>
    </location>
</feature>
<dbReference type="GO" id="GO:0000026">
    <property type="term" value="F:alpha-1,2-mannosyltransferase activity"/>
    <property type="evidence" value="ECO:0007669"/>
    <property type="project" value="TreeGrafter"/>
</dbReference>
<gene>
    <name evidence="12" type="ORF">PPACK8108_LOCUS11006</name>
</gene>
<evidence type="ECO:0000256" key="11">
    <source>
        <dbReference type="RuleBase" id="RU363075"/>
    </source>
</evidence>
<comment type="subcellular location">
    <subcellularLocation>
        <location evidence="1 11">Endoplasmic reticulum membrane</location>
        <topology evidence="1 11">Multi-pass membrane protein</topology>
    </subcellularLocation>
</comment>
<dbReference type="PANTHER" id="PTHR22760">
    <property type="entry name" value="GLYCOSYLTRANSFERASE"/>
    <property type="match status" value="1"/>
</dbReference>
<keyword evidence="7 11" id="KW-0256">Endoplasmic reticulum</keyword>
<dbReference type="Pfam" id="PF03901">
    <property type="entry name" value="Glyco_transf_22"/>
    <property type="match status" value="1"/>
</dbReference>
<protein>
    <recommendedName>
        <fullName evidence="11">Mannosyltransferase</fullName>
        <ecNumber evidence="11">2.4.1.-</ecNumber>
    </recommendedName>
</protein>
<dbReference type="GO" id="GO:0006506">
    <property type="term" value="P:GPI anchor biosynthetic process"/>
    <property type="evidence" value="ECO:0007669"/>
    <property type="project" value="UniProtKB-KW"/>
</dbReference>
<reference evidence="12" key="1">
    <citation type="submission" date="2022-06" db="EMBL/GenBank/DDBJ databases">
        <authorList>
            <consortium name="SYNGENTA / RWTH Aachen University"/>
        </authorList>
    </citation>
    <scope>NUCLEOTIDE SEQUENCE</scope>
</reference>
<evidence type="ECO:0000256" key="7">
    <source>
        <dbReference type="ARBA" id="ARBA00022824"/>
    </source>
</evidence>
<keyword evidence="6 11" id="KW-0812">Transmembrane</keyword>
<evidence type="ECO:0000256" key="1">
    <source>
        <dbReference type="ARBA" id="ARBA00004477"/>
    </source>
</evidence>
<feature type="transmembrane region" description="Helical" evidence="11">
    <location>
        <begin position="109"/>
        <end position="128"/>
    </location>
</feature>
<feature type="transmembrane region" description="Helical" evidence="11">
    <location>
        <begin position="224"/>
        <end position="246"/>
    </location>
</feature>
<feature type="transmembrane region" description="Helical" evidence="11">
    <location>
        <begin position="12"/>
        <end position="30"/>
    </location>
</feature>
<evidence type="ECO:0000256" key="9">
    <source>
        <dbReference type="ARBA" id="ARBA00023136"/>
    </source>
</evidence>
<dbReference type="EC" id="2.4.1.-" evidence="11"/>
<dbReference type="EMBL" id="CALTRL010002517">
    <property type="protein sequence ID" value="CAH7675922.1"/>
    <property type="molecule type" value="Genomic_DNA"/>
</dbReference>
<evidence type="ECO:0000256" key="3">
    <source>
        <dbReference type="ARBA" id="ARBA00022502"/>
    </source>
</evidence>
<name>A0AAV0AZT5_PHAPC</name>
<evidence type="ECO:0000256" key="8">
    <source>
        <dbReference type="ARBA" id="ARBA00022989"/>
    </source>
</evidence>
<accession>A0AAV0AZT5</accession>